<feature type="transmembrane region" description="Helical" evidence="12">
    <location>
        <begin position="136"/>
        <end position="156"/>
    </location>
</feature>
<protein>
    <submittedName>
        <fullName evidence="14">Sphingosine-1-phosphate phosphatase 1</fullName>
    </submittedName>
</protein>
<reference evidence="14" key="1">
    <citation type="submission" date="2025-08" db="UniProtKB">
        <authorList>
            <consortium name="Ensembl"/>
        </authorList>
    </citation>
    <scope>IDENTIFICATION</scope>
</reference>
<dbReference type="SMART" id="SM00014">
    <property type="entry name" value="acidPPc"/>
    <property type="match status" value="1"/>
</dbReference>
<name>A0A8C7E044_NAJNA</name>
<dbReference type="GO" id="GO:0045616">
    <property type="term" value="P:regulation of keratinocyte differentiation"/>
    <property type="evidence" value="ECO:0007669"/>
    <property type="project" value="Ensembl"/>
</dbReference>
<evidence type="ECO:0000313" key="15">
    <source>
        <dbReference type="Proteomes" id="UP000694559"/>
    </source>
</evidence>
<comment type="subcellular location">
    <subcellularLocation>
        <location evidence="1">Endoplasmic reticulum membrane</location>
        <topology evidence="1">Multi-pass membrane protein</topology>
    </subcellularLocation>
</comment>
<comment type="similarity">
    <text evidence="8">Belongs to the type 2 lipid phosphate phosphatase family.</text>
</comment>
<dbReference type="FunFam" id="1.20.144.10:FF:000011">
    <property type="entry name" value="sphingosine-1-phosphate phosphatase 1"/>
    <property type="match status" value="1"/>
</dbReference>
<keyword evidence="7 12" id="KW-0472">Membrane</keyword>
<dbReference type="Proteomes" id="UP000694559">
    <property type="component" value="Unplaced"/>
</dbReference>
<evidence type="ECO:0000313" key="14">
    <source>
        <dbReference type="Ensembl" id="ENSNNAP00000015329.1"/>
    </source>
</evidence>
<evidence type="ECO:0000259" key="13">
    <source>
        <dbReference type="SMART" id="SM00014"/>
    </source>
</evidence>
<feature type="compositionally biased region" description="Polar residues" evidence="11">
    <location>
        <begin position="50"/>
        <end position="60"/>
    </location>
</feature>
<evidence type="ECO:0000256" key="2">
    <source>
        <dbReference type="ARBA" id="ARBA00022692"/>
    </source>
</evidence>
<keyword evidence="2 12" id="KW-0812">Transmembrane</keyword>
<dbReference type="Ensembl" id="ENSNNAT00000016079.1">
    <property type="protein sequence ID" value="ENSNNAP00000015329.1"/>
    <property type="gene ID" value="ENSNNAG00000010362.1"/>
</dbReference>
<dbReference type="Pfam" id="PF01569">
    <property type="entry name" value="PAP2"/>
    <property type="match status" value="1"/>
</dbReference>
<dbReference type="GO" id="GO:0005789">
    <property type="term" value="C:endoplasmic reticulum membrane"/>
    <property type="evidence" value="ECO:0007669"/>
    <property type="project" value="UniProtKB-SubCell"/>
</dbReference>
<evidence type="ECO:0000256" key="6">
    <source>
        <dbReference type="ARBA" id="ARBA00023098"/>
    </source>
</evidence>
<dbReference type="InterPro" id="IPR036938">
    <property type="entry name" value="PAP2/HPO_sf"/>
</dbReference>
<feature type="domain" description="Phosphatidic acid phosphatase type 2/haloperoxidase" evidence="13">
    <location>
        <begin position="170"/>
        <end position="284"/>
    </location>
</feature>
<feature type="transmembrane region" description="Helical" evidence="12">
    <location>
        <begin position="330"/>
        <end position="349"/>
    </location>
</feature>
<evidence type="ECO:0000256" key="3">
    <source>
        <dbReference type="ARBA" id="ARBA00022801"/>
    </source>
</evidence>
<comment type="catalytic activity">
    <reaction evidence="10">
        <text>sphinganine 1-phosphate + H2O = sphinganine + phosphate</text>
        <dbReference type="Rhea" id="RHEA:27514"/>
        <dbReference type="ChEBI" id="CHEBI:15377"/>
        <dbReference type="ChEBI" id="CHEBI:43474"/>
        <dbReference type="ChEBI" id="CHEBI:57817"/>
        <dbReference type="ChEBI" id="CHEBI:57939"/>
    </reaction>
    <physiologicalReaction direction="left-to-right" evidence="10">
        <dbReference type="Rhea" id="RHEA:27515"/>
    </physiologicalReaction>
</comment>
<dbReference type="AlphaFoldDB" id="A0A8C7E044"/>
<evidence type="ECO:0000256" key="8">
    <source>
        <dbReference type="ARBA" id="ARBA00038324"/>
    </source>
</evidence>
<feature type="transmembrane region" description="Helical" evidence="12">
    <location>
        <begin position="240"/>
        <end position="259"/>
    </location>
</feature>
<evidence type="ECO:0000256" key="12">
    <source>
        <dbReference type="SAM" id="Phobius"/>
    </source>
</evidence>
<feature type="transmembrane region" description="Helical" evidence="12">
    <location>
        <begin position="425"/>
        <end position="445"/>
    </location>
</feature>
<feature type="transmembrane region" description="Helical" evidence="12">
    <location>
        <begin position="369"/>
        <end position="387"/>
    </location>
</feature>
<evidence type="ECO:0000256" key="7">
    <source>
        <dbReference type="ARBA" id="ARBA00023136"/>
    </source>
</evidence>
<dbReference type="PANTHER" id="PTHR14969:SF45">
    <property type="entry name" value="SPHINGOSINE-1-PHOSPHATE PHOSPHATASE 1"/>
    <property type="match status" value="1"/>
</dbReference>
<dbReference type="PANTHER" id="PTHR14969">
    <property type="entry name" value="SPHINGOSINE-1-PHOSPHATE PHOSPHOHYDROLASE"/>
    <property type="match status" value="1"/>
</dbReference>
<feature type="compositionally biased region" description="Basic and acidic residues" evidence="11">
    <location>
        <begin position="73"/>
        <end position="82"/>
    </location>
</feature>
<feature type="region of interest" description="Disordered" evidence="11">
    <location>
        <begin position="49"/>
        <end position="111"/>
    </location>
</feature>
<dbReference type="OMA" id="GRWEYPY"/>
<dbReference type="SUPFAM" id="SSF48317">
    <property type="entry name" value="Acid phosphatase/Vanadium-dependent haloperoxidase"/>
    <property type="match status" value="1"/>
</dbReference>
<evidence type="ECO:0000256" key="10">
    <source>
        <dbReference type="ARBA" id="ARBA00050249"/>
    </source>
</evidence>
<keyword evidence="6" id="KW-0443">Lipid metabolism</keyword>
<dbReference type="GO" id="GO:0097191">
    <property type="term" value="P:extrinsic apoptotic signaling pathway"/>
    <property type="evidence" value="ECO:0007669"/>
    <property type="project" value="Ensembl"/>
</dbReference>
<keyword evidence="15" id="KW-1185">Reference proteome</keyword>
<organism evidence="14 15">
    <name type="scientific">Naja naja</name>
    <name type="common">Indian cobra</name>
    <dbReference type="NCBI Taxonomy" id="35670"/>
    <lineage>
        <taxon>Eukaryota</taxon>
        <taxon>Metazoa</taxon>
        <taxon>Chordata</taxon>
        <taxon>Craniata</taxon>
        <taxon>Vertebrata</taxon>
        <taxon>Euteleostomi</taxon>
        <taxon>Lepidosauria</taxon>
        <taxon>Squamata</taxon>
        <taxon>Bifurcata</taxon>
        <taxon>Unidentata</taxon>
        <taxon>Episquamata</taxon>
        <taxon>Toxicofera</taxon>
        <taxon>Serpentes</taxon>
        <taxon>Colubroidea</taxon>
        <taxon>Elapidae</taxon>
        <taxon>Elapinae</taxon>
        <taxon>Naja</taxon>
    </lineage>
</organism>
<dbReference type="CDD" id="cd03388">
    <property type="entry name" value="PAP2_SPPase1"/>
    <property type="match status" value="1"/>
</dbReference>
<sequence>MSLLHRLICSLQDAEKVASFQKICGVEALPDWRSVSSAQTVDTEHPLANGTCTAAKTQGESGRGCMSPDSSNTEEKQDESHSNGRKNGMVSEDTCGVESHPASLEKRKKWVSKRHPRRNSLTGETISQKFRIRNCFLYYLFSFGTELGNELFYIMFFPFCFWNVDAWLGRRLIIIWVLIMYLGQCTKDVIRWPRPASPPVVKLEVFYNSEYSMPSTHAMAGTAIPMSLFLLSYGRWEYPFMYGLILTICWSSLVCFSRVYMGMHTILDVIAGFLYALLILVVFLPTVDLVDNFNLTFRYAPLVTISLHLALGVFSFTLDTWSTSRGDTAQILGSGAGVACGSYATYWLNLMPDPSQEMLPLVPSLTLNLFGKAALRLLIGLVFLLLVRMIMKKVTIPLACKIFGISNADVREARQHMEIELPYRYVTYGTIGFSVTFLVPSLFWLSGLSSC</sequence>
<keyword evidence="5 12" id="KW-1133">Transmembrane helix</keyword>
<dbReference type="GO" id="GO:0035621">
    <property type="term" value="P:ER to Golgi ceramide transport"/>
    <property type="evidence" value="ECO:0007669"/>
    <property type="project" value="Ensembl"/>
</dbReference>
<evidence type="ECO:0000256" key="4">
    <source>
        <dbReference type="ARBA" id="ARBA00022824"/>
    </source>
</evidence>
<dbReference type="InterPro" id="IPR000326">
    <property type="entry name" value="PAP2/HPO"/>
</dbReference>
<feature type="transmembrane region" description="Helical" evidence="12">
    <location>
        <begin position="266"/>
        <end position="287"/>
    </location>
</feature>
<dbReference type="OrthoDB" id="301434at2759"/>
<gene>
    <name evidence="14" type="primary">SGPP1</name>
</gene>
<keyword evidence="4" id="KW-0256">Endoplasmic reticulum</keyword>
<dbReference type="GeneTree" id="ENSGT00940000158836"/>
<evidence type="ECO:0000256" key="1">
    <source>
        <dbReference type="ARBA" id="ARBA00004477"/>
    </source>
</evidence>
<proteinExistence type="inferred from homology"/>
<evidence type="ECO:0000256" key="9">
    <source>
        <dbReference type="ARBA" id="ARBA00049314"/>
    </source>
</evidence>
<dbReference type="Gene3D" id="1.20.144.10">
    <property type="entry name" value="Phosphatidic acid phosphatase type 2/haloperoxidase"/>
    <property type="match status" value="1"/>
</dbReference>
<dbReference type="GO" id="GO:0042392">
    <property type="term" value="F:sphingosine-1-phosphate phosphatase activity"/>
    <property type="evidence" value="ECO:0007669"/>
    <property type="project" value="Ensembl"/>
</dbReference>
<accession>A0A8C7E044</accession>
<dbReference type="GO" id="GO:0006670">
    <property type="term" value="P:sphingosine metabolic process"/>
    <property type="evidence" value="ECO:0007669"/>
    <property type="project" value="Ensembl"/>
</dbReference>
<dbReference type="GO" id="GO:0097193">
    <property type="term" value="P:intrinsic apoptotic signaling pathway"/>
    <property type="evidence" value="ECO:0007669"/>
    <property type="project" value="Ensembl"/>
</dbReference>
<comment type="catalytic activity">
    <reaction evidence="9">
        <text>sphing-4-enine 1-phosphate + H2O = sphing-4-enine + phosphate</text>
        <dbReference type="Rhea" id="RHEA:27518"/>
        <dbReference type="ChEBI" id="CHEBI:15377"/>
        <dbReference type="ChEBI" id="CHEBI:43474"/>
        <dbReference type="ChEBI" id="CHEBI:57756"/>
        <dbReference type="ChEBI" id="CHEBI:60119"/>
    </reaction>
    <physiologicalReaction direction="left-to-right" evidence="9">
        <dbReference type="Rhea" id="RHEA:27519"/>
    </physiologicalReaction>
</comment>
<reference evidence="14" key="2">
    <citation type="submission" date="2025-09" db="UniProtKB">
        <authorList>
            <consortium name="Ensembl"/>
        </authorList>
    </citation>
    <scope>IDENTIFICATION</scope>
</reference>
<dbReference type="GO" id="GO:0006668">
    <property type="term" value="P:sphinganine-1-phosphate metabolic process"/>
    <property type="evidence" value="ECO:0007669"/>
    <property type="project" value="Ensembl"/>
</dbReference>
<feature type="transmembrane region" description="Helical" evidence="12">
    <location>
        <begin position="299"/>
        <end position="318"/>
    </location>
</feature>
<keyword evidence="3" id="KW-0378">Hydrolase</keyword>
<evidence type="ECO:0000256" key="5">
    <source>
        <dbReference type="ARBA" id="ARBA00022989"/>
    </source>
</evidence>
<evidence type="ECO:0000256" key="11">
    <source>
        <dbReference type="SAM" id="MobiDB-lite"/>
    </source>
</evidence>